<dbReference type="RefSeq" id="WP_055041045.1">
    <property type="nucleotide sequence ID" value="NZ_LKBH01000206.1"/>
</dbReference>
<dbReference type="AlphaFoldDB" id="A0A0Q0WH81"/>
<dbReference type="PRINTS" id="PR00081">
    <property type="entry name" value="GDHRDH"/>
</dbReference>
<gene>
    <name evidence="2" type="ORF">AOG55_08840</name>
</gene>
<dbReference type="Gene3D" id="3.40.50.720">
    <property type="entry name" value="NAD(P)-binding Rossmann-like Domain"/>
    <property type="match status" value="1"/>
</dbReference>
<dbReference type="PANTHER" id="PTHR43658:SF8">
    <property type="entry name" value="17-BETA-HYDROXYSTEROID DEHYDROGENASE 14-RELATED"/>
    <property type="match status" value="1"/>
</dbReference>
<sequence>MDFYEYFYRWNWTGHGKCNSRKFKKSGHNIFLCSRGELVIKLAKELKCNYARCDIKDYNSLEIAINRAYNVLGGLDAVINVSGNYFSQEPVESYDVKEFVDALENNAITFFNIIKASLNYLKESRGTAIGFSAAENVYLNSNPGYAAGKGAVYFMTKYLAHSLIQYGIRVNSIAPGFIDKENNPNSGRAGATGRYPPDGVLDAINMLLHNNMITGEVIRVAGGHDIDVGSGL</sequence>
<dbReference type="InterPro" id="IPR002347">
    <property type="entry name" value="SDR_fam"/>
</dbReference>
<dbReference type="SUPFAM" id="SSF51735">
    <property type="entry name" value="NAD(P)-binding Rossmann-fold domains"/>
    <property type="match status" value="1"/>
</dbReference>
<dbReference type="Pfam" id="PF13561">
    <property type="entry name" value="adh_short_C2"/>
    <property type="match status" value="1"/>
</dbReference>
<name>A0A0Q0WH81_9ARCH</name>
<proteinExistence type="predicted"/>
<dbReference type="InterPro" id="IPR036291">
    <property type="entry name" value="NAD(P)-bd_dom_sf"/>
</dbReference>
<reference evidence="2 3" key="1">
    <citation type="submission" date="2015-09" db="EMBL/GenBank/DDBJ databases">
        <title>Heavy metals and arsenic resistance mechanisms in polyextremophilic archaea of the family Ferroplasmaceae.</title>
        <authorList>
            <person name="Bulaev A.G."/>
            <person name="Kanygina A.V."/>
        </authorList>
    </citation>
    <scope>NUCLEOTIDE SEQUENCE [LARGE SCALE GENOMIC DNA]</scope>
    <source>
        <strain evidence="2 3">BH2</strain>
    </source>
</reference>
<organism evidence="2 3">
    <name type="scientific">Acidiplasma cupricumulans</name>
    <dbReference type="NCBI Taxonomy" id="312540"/>
    <lineage>
        <taxon>Archaea</taxon>
        <taxon>Methanobacteriati</taxon>
        <taxon>Thermoplasmatota</taxon>
        <taxon>Thermoplasmata</taxon>
        <taxon>Thermoplasmatales</taxon>
        <taxon>Ferroplasmaceae</taxon>
        <taxon>Acidiplasma</taxon>
    </lineage>
</organism>
<dbReference type="PANTHER" id="PTHR43658">
    <property type="entry name" value="SHORT-CHAIN DEHYDROGENASE/REDUCTASE"/>
    <property type="match status" value="1"/>
</dbReference>
<protein>
    <recommendedName>
        <fullName evidence="4">3-oxoacyl-ACP reductase</fullName>
    </recommendedName>
</protein>
<evidence type="ECO:0000313" key="3">
    <source>
        <dbReference type="Proteomes" id="UP000050301"/>
    </source>
</evidence>
<evidence type="ECO:0000256" key="1">
    <source>
        <dbReference type="ARBA" id="ARBA00023002"/>
    </source>
</evidence>
<keyword evidence="1" id="KW-0560">Oxidoreductase</keyword>
<accession>A0A0Q0WH81</accession>
<keyword evidence="3" id="KW-1185">Reference proteome</keyword>
<evidence type="ECO:0008006" key="4">
    <source>
        <dbReference type="Google" id="ProtNLM"/>
    </source>
</evidence>
<dbReference type="CDD" id="cd05233">
    <property type="entry name" value="SDR_c"/>
    <property type="match status" value="1"/>
</dbReference>
<dbReference type="EMBL" id="LKBH01000206">
    <property type="protein sequence ID" value="KQB34864.1"/>
    <property type="molecule type" value="Genomic_DNA"/>
</dbReference>
<evidence type="ECO:0000313" key="2">
    <source>
        <dbReference type="EMBL" id="KQB34864.1"/>
    </source>
</evidence>
<dbReference type="InParanoid" id="A0A0Q0WH81"/>
<comment type="caution">
    <text evidence="2">The sequence shown here is derived from an EMBL/GenBank/DDBJ whole genome shotgun (WGS) entry which is preliminary data.</text>
</comment>
<dbReference type="GO" id="GO:0016491">
    <property type="term" value="F:oxidoreductase activity"/>
    <property type="evidence" value="ECO:0007669"/>
    <property type="project" value="UniProtKB-KW"/>
</dbReference>
<dbReference type="Proteomes" id="UP000050301">
    <property type="component" value="Unassembled WGS sequence"/>
</dbReference>